<feature type="site" description="Interaction with DNA" evidence="10">
    <location>
        <position position="146"/>
    </location>
</feature>
<feature type="domain" description="Topo IA-type catalytic" evidence="12">
    <location>
        <begin position="127"/>
        <end position="546"/>
    </location>
</feature>
<evidence type="ECO:0000256" key="2">
    <source>
        <dbReference type="ARBA" id="ARBA00009446"/>
    </source>
</evidence>
<feature type="site" description="Interaction with DNA" evidence="10">
    <location>
        <position position="141"/>
    </location>
</feature>
<dbReference type="InterPro" id="IPR013824">
    <property type="entry name" value="Topo_IA_cen_sub1"/>
</dbReference>
<evidence type="ECO:0000259" key="11">
    <source>
        <dbReference type="PROSITE" id="PS50880"/>
    </source>
</evidence>
<comment type="similarity">
    <text evidence="2 10">Belongs to the type IA topoisomerase family.</text>
</comment>
<dbReference type="CDD" id="cd03363">
    <property type="entry name" value="TOPRIM_TopoIA_TopoI"/>
    <property type="match status" value="1"/>
</dbReference>
<proteinExistence type="inferred from homology"/>
<dbReference type="InterPro" id="IPR013497">
    <property type="entry name" value="Topo_IA_cen"/>
</dbReference>
<dbReference type="SMART" id="SM00436">
    <property type="entry name" value="TOP1Bc"/>
    <property type="match status" value="1"/>
</dbReference>
<dbReference type="PANTHER" id="PTHR42785:SF1">
    <property type="entry name" value="DNA TOPOISOMERASE"/>
    <property type="match status" value="1"/>
</dbReference>
<evidence type="ECO:0000256" key="8">
    <source>
        <dbReference type="ARBA" id="ARBA00023125"/>
    </source>
</evidence>
<feature type="site" description="Interaction with DNA" evidence="10">
    <location>
        <position position="295"/>
    </location>
</feature>
<dbReference type="Gene3D" id="2.70.20.10">
    <property type="entry name" value="Topoisomerase I, domain 3"/>
    <property type="match status" value="1"/>
</dbReference>
<accession>A0ABP2RZR6</accession>
<dbReference type="PROSITE" id="PS50880">
    <property type="entry name" value="TOPRIM"/>
    <property type="match status" value="1"/>
</dbReference>
<dbReference type="Pfam" id="PF01751">
    <property type="entry name" value="Toprim"/>
    <property type="match status" value="1"/>
</dbReference>
<feature type="site" description="Interaction with DNA" evidence="10">
    <location>
        <position position="153"/>
    </location>
</feature>
<organism evidence="13 14">
    <name type="scientific">Leptospira borgpetersenii str. 200801926</name>
    <dbReference type="NCBI Taxonomy" id="1193009"/>
    <lineage>
        <taxon>Bacteria</taxon>
        <taxon>Pseudomonadati</taxon>
        <taxon>Spirochaetota</taxon>
        <taxon>Spirochaetia</taxon>
        <taxon>Leptospirales</taxon>
        <taxon>Leptospiraceae</taxon>
        <taxon>Leptospira</taxon>
    </lineage>
</organism>
<dbReference type="InterPro" id="IPR013826">
    <property type="entry name" value="Topo_IA_cen_sub3"/>
</dbReference>
<evidence type="ECO:0000256" key="9">
    <source>
        <dbReference type="ARBA" id="ARBA00023235"/>
    </source>
</evidence>
<dbReference type="CDD" id="cd00186">
    <property type="entry name" value="TOP1Ac"/>
    <property type="match status" value="1"/>
</dbReference>
<comment type="caution">
    <text evidence="13">The sequence shown here is derived from an EMBL/GenBank/DDBJ whole genome shotgun (WGS) entry which is preliminary data.</text>
</comment>
<keyword evidence="5" id="KW-0862">Zinc</keyword>
<dbReference type="PANTHER" id="PTHR42785">
    <property type="entry name" value="DNA TOPOISOMERASE, TYPE IA, CORE"/>
    <property type="match status" value="1"/>
</dbReference>
<dbReference type="InterPro" id="IPR034149">
    <property type="entry name" value="TOPRIM_TopoI"/>
</dbReference>
<evidence type="ECO:0000256" key="5">
    <source>
        <dbReference type="ARBA" id="ARBA00022833"/>
    </source>
</evidence>
<dbReference type="PRINTS" id="PR00417">
    <property type="entry name" value="PRTPISMRASEI"/>
</dbReference>
<protein>
    <recommendedName>
        <fullName evidence="10">DNA topoisomerase 1</fullName>
        <ecNumber evidence="10">5.6.2.1</ecNumber>
    </recommendedName>
    <alternativeName>
        <fullName evidence="10">DNA topoisomerase I</fullName>
    </alternativeName>
</protein>
<dbReference type="InterPro" id="IPR023405">
    <property type="entry name" value="Topo_IA_core_domain"/>
</dbReference>
<dbReference type="InterPro" id="IPR000380">
    <property type="entry name" value="Topo_IA"/>
</dbReference>
<keyword evidence="4" id="KW-0863">Zinc-finger</keyword>
<dbReference type="GO" id="GO:0016853">
    <property type="term" value="F:isomerase activity"/>
    <property type="evidence" value="ECO:0007669"/>
    <property type="project" value="UniProtKB-KW"/>
</dbReference>
<evidence type="ECO:0000256" key="1">
    <source>
        <dbReference type="ARBA" id="ARBA00000213"/>
    </source>
</evidence>
<keyword evidence="7 10" id="KW-0799">Topoisomerase</keyword>
<dbReference type="EC" id="5.6.2.1" evidence="10"/>
<dbReference type="InterPro" id="IPR003602">
    <property type="entry name" value="Topo_IA_DNA-bd_dom"/>
</dbReference>
<dbReference type="InterPro" id="IPR023406">
    <property type="entry name" value="Topo_IA_AS"/>
</dbReference>
<evidence type="ECO:0000256" key="6">
    <source>
        <dbReference type="ARBA" id="ARBA00022842"/>
    </source>
</evidence>
<dbReference type="NCBIfam" id="TIGR01051">
    <property type="entry name" value="topA_bact"/>
    <property type="match status" value="1"/>
</dbReference>
<comment type="subunit">
    <text evidence="10">Monomer.</text>
</comment>
<keyword evidence="3" id="KW-0479">Metal-binding</keyword>
<evidence type="ECO:0000256" key="3">
    <source>
        <dbReference type="ARBA" id="ARBA00022723"/>
    </source>
</evidence>
<dbReference type="SMART" id="SM00437">
    <property type="entry name" value="TOP1Ac"/>
    <property type="match status" value="1"/>
</dbReference>
<dbReference type="Gene3D" id="3.40.50.140">
    <property type="match status" value="1"/>
</dbReference>
<dbReference type="PROSITE" id="PS00396">
    <property type="entry name" value="TOPO_IA_1"/>
    <property type="match status" value="1"/>
</dbReference>
<dbReference type="InterPro" id="IPR013825">
    <property type="entry name" value="Topo_IA_cen_sub2"/>
</dbReference>
<dbReference type="InterPro" id="IPR013498">
    <property type="entry name" value="Topo_IA_Znf"/>
</dbReference>
<evidence type="ECO:0000313" key="13">
    <source>
        <dbReference type="EMBL" id="EKP11971.1"/>
    </source>
</evidence>
<evidence type="ECO:0000313" key="14">
    <source>
        <dbReference type="Proteomes" id="UP000002837"/>
    </source>
</evidence>
<feature type="site" description="Interaction with DNA" evidence="10">
    <location>
        <position position="32"/>
    </location>
</feature>
<gene>
    <name evidence="10 13" type="primary">topA</name>
    <name evidence="13" type="ORF">LEP1GSC128_0315</name>
</gene>
<evidence type="ECO:0000256" key="7">
    <source>
        <dbReference type="ARBA" id="ARBA00023029"/>
    </source>
</evidence>
<feature type="site" description="Interaction with DNA" evidence="10">
    <location>
        <position position="138"/>
    </location>
</feature>
<keyword evidence="6" id="KW-0460">Magnesium</keyword>
<feature type="region of interest" description="Interaction with DNA" evidence="10">
    <location>
        <begin position="161"/>
        <end position="166"/>
    </location>
</feature>
<comment type="function">
    <text evidence="10">Releases the supercoiling and torsional tension of DNA, which is introduced during the DNA replication and transcription, by transiently cleaving and rejoining one strand of the DNA duplex. Introduces a single-strand break via transesterification at a target site in duplex DNA. The scissile phosphodiester is attacked by the catalytic tyrosine of the enzyme, resulting in the formation of a DNA-(5'-phosphotyrosyl)-enzyme intermediate and the expulsion of a 3'-OH DNA strand. The free DNA strand then undergoes passage around the unbroken strand, thus removing DNA supercoils. Finally, in the religation step, the DNA 3'-OH attacks the covalent intermediate to expel the active-site tyrosine and restore the DNA phosphodiester backbone.</text>
</comment>
<dbReference type="SMART" id="SM00493">
    <property type="entry name" value="TOPRIM"/>
    <property type="match status" value="1"/>
</dbReference>
<dbReference type="InterPro" id="IPR028612">
    <property type="entry name" value="Topoisom_1_IA"/>
</dbReference>
<dbReference type="EMBL" id="AKWJ02000034">
    <property type="protein sequence ID" value="EKP11971.1"/>
    <property type="molecule type" value="Genomic_DNA"/>
</dbReference>
<keyword evidence="14" id="KW-1185">Reference proteome</keyword>
<dbReference type="Gene3D" id="1.10.290.10">
    <property type="entry name" value="Topoisomerase I, domain 4"/>
    <property type="match status" value="1"/>
</dbReference>
<dbReference type="Pfam" id="PF01396">
    <property type="entry name" value="Zn_ribbon_Top1"/>
    <property type="match status" value="1"/>
</dbReference>
<keyword evidence="9 10" id="KW-0413">Isomerase</keyword>
<feature type="active site" description="O-(5'-phospho-DNA)-tyrosine intermediate" evidence="10">
    <location>
        <position position="293"/>
    </location>
</feature>
<dbReference type="RefSeq" id="WP_002759875.1">
    <property type="nucleotide sequence ID" value="NZ_AKWJ02000034.1"/>
</dbReference>
<evidence type="ECO:0000256" key="4">
    <source>
        <dbReference type="ARBA" id="ARBA00022771"/>
    </source>
</evidence>
<comment type="catalytic activity">
    <reaction evidence="1 10">
        <text>ATP-independent breakage of single-stranded DNA, followed by passage and rejoining.</text>
        <dbReference type="EC" id="5.6.2.1"/>
    </reaction>
</comment>
<dbReference type="HAMAP" id="MF_00952">
    <property type="entry name" value="Topoisom_1_prok"/>
    <property type="match status" value="1"/>
</dbReference>
<feature type="site" description="Interaction with DNA" evidence="10">
    <location>
        <position position="478"/>
    </location>
</feature>
<name>A0ABP2RZR6_LEPBO</name>
<dbReference type="PROSITE" id="PS52039">
    <property type="entry name" value="TOPO_IA_2"/>
    <property type="match status" value="1"/>
</dbReference>
<dbReference type="SUPFAM" id="SSF56712">
    <property type="entry name" value="Prokaryotic type I DNA topoisomerase"/>
    <property type="match status" value="1"/>
</dbReference>
<keyword evidence="8 10" id="KW-0238">DNA-binding</keyword>
<feature type="domain" description="Toprim" evidence="11">
    <location>
        <begin position="2"/>
        <end position="112"/>
    </location>
</feature>
<dbReference type="InterPro" id="IPR005733">
    <property type="entry name" value="TopoI_bac-type"/>
</dbReference>
<feature type="site" description="Interaction with DNA" evidence="10">
    <location>
        <position position="137"/>
    </location>
</feature>
<evidence type="ECO:0000256" key="10">
    <source>
        <dbReference type="HAMAP-Rule" id="MF_00952"/>
    </source>
</evidence>
<dbReference type="InterPro" id="IPR006171">
    <property type="entry name" value="TOPRIM_dom"/>
</dbReference>
<evidence type="ECO:0000259" key="12">
    <source>
        <dbReference type="PROSITE" id="PS52039"/>
    </source>
</evidence>
<dbReference type="Pfam" id="PF01131">
    <property type="entry name" value="Topoisom_bac"/>
    <property type="match status" value="1"/>
</dbReference>
<reference evidence="13" key="1">
    <citation type="submission" date="2012-09" db="EMBL/GenBank/DDBJ databases">
        <authorList>
            <person name="Harkins D.M."/>
            <person name="Durkin A.S."/>
            <person name="Brinkac L.M."/>
            <person name="Selengut J.D."/>
            <person name="Sanka R."/>
            <person name="DePew J."/>
            <person name="Purushe J."/>
            <person name="Picardeau M."/>
            <person name="Werts C."/>
            <person name="Goarant C."/>
            <person name="Vinetz J.M."/>
            <person name="Sutton G.G."/>
            <person name="Nelson W.C."/>
            <person name="Fouts D.E."/>
        </authorList>
    </citation>
    <scope>NUCLEOTIDE SEQUENCE [LARGE SCALE GENOMIC DNA]</scope>
    <source>
        <strain evidence="13">200801926</strain>
    </source>
</reference>
<sequence length="612" mass="70809">MSSLIIVESPSKAKTIGGYLGKEFRILATLGHVADLPKTTLGLDLKNRFEPEYVVLPGKKKILSEIIKAAKESQRIFLATDPDREGEFISAYIRDRLKKKSNVFRIRFTEITRNAILSSLQNPDTIHESLVEAQKTRRVGDRLIGYFISPVLWKEIGPGLSAGRVQSVALKWICDREDEIRNFHSEIYYNVLLYVHDKKGIEGVFQRVGDRIFSEEKANLILQNVQKEKNLRISEKKESHKKNLPPPPFQTASLQQEAFRKLRFSSKKTMSIAQKLYEGMDLGNGKREGLITYMRTDSIRLSPDFVERANSWIISEFGETFANKLERKVKKSSKKIQDAHEAIRITDPFLTSESAKNFLGKEEASLYELIWKRTISYLLPPEEFLKTEYSIFVAGEYFQLETKKTLFPGYKILNEADKKANPNWEKGELLALQKAECEKKQTEPSPRYSEGTLVAKLEREGIGRPSTYSTVSEILVKRKYVEQEKKFFYPLPLGEKVNFFLQSGFGDLFREKFTAELESNLDRIEKNEIDSLVILNRLWSDLQTQIQNSKFVASVFRKEWAEIREKKKTSWGICPLCRDGSLQKKKTSRKKEFYQCSRFPDCEYVNYELPKP</sequence>
<dbReference type="Gene3D" id="1.10.460.10">
    <property type="entry name" value="Topoisomerase I, domain 2"/>
    <property type="match status" value="1"/>
</dbReference>
<dbReference type="Proteomes" id="UP000002837">
    <property type="component" value="Unassembled WGS sequence"/>
</dbReference>
<dbReference type="InterPro" id="IPR003601">
    <property type="entry name" value="Topo_IA_2"/>
</dbReference>